<feature type="region of interest" description="Disordered" evidence="1">
    <location>
        <begin position="114"/>
        <end position="139"/>
    </location>
</feature>
<proteinExistence type="predicted"/>
<dbReference type="PANTHER" id="PTHR48009">
    <property type="entry name" value="LEUCINE-RICH REPEAT (LRR) FAMILY PROTEIN"/>
    <property type="match status" value="1"/>
</dbReference>
<dbReference type="InterPro" id="IPR053213">
    <property type="entry name" value="RLP29"/>
</dbReference>
<dbReference type="Gene3D" id="3.80.10.10">
    <property type="entry name" value="Ribonuclease Inhibitor"/>
    <property type="match status" value="1"/>
</dbReference>
<reference evidence="2 3" key="1">
    <citation type="submission" date="2020-09" db="EMBL/GenBank/DDBJ databases">
        <authorList>
            <person name="Ashkenazy H."/>
        </authorList>
    </citation>
    <scope>NUCLEOTIDE SEQUENCE [LARGE SCALE GENOMIC DNA]</scope>
    <source>
        <strain evidence="3">cv. Cdm-0</strain>
    </source>
</reference>
<dbReference type="AlphaFoldDB" id="A0A7G2EYK4"/>
<protein>
    <submittedName>
        <fullName evidence="2">(thale cress) hypothetical protein</fullName>
    </submittedName>
</protein>
<dbReference type="InterPro" id="IPR032675">
    <property type="entry name" value="LRR_dom_sf"/>
</dbReference>
<evidence type="ECO:0000256" key="1">
    <source>
        <dbReference type="SAM" id="MobiDB-lite"/>
    </source>
</evidence>
<dbReference type="Proteomes" id="UP000516314">
    <property type="component" value="Chromosome 4"/>
</dbReference>
<evidence type="ECO:0000313" key="3">
    <source>
        <dbReference type="Proteomes" id="UP000516314"/>
    </source>
</evidence>
<dbReference type="SUPFAM" id="SSF52058">
    <property type="entry name" value="L domain-like"/>
    <property type="match status" value="1"/>
</dbReference>
<evidence type="ECO:0000313" key="2">
    <source>
        <dbReference type="EMBL" id="CAD5327440.1"/>
    </source>
</evidence>
<dbReference type="PANTHER" id="PTHR48009:SF4">
    <property type="entry name" value="LEUCINE-RICH REPEAT (LRR) FAMILY PROTEIN"/>
    <property type="match status" value="1"/>
</dbReference>
<accession>A0A7G2EYK4</accession>
<dbReference type="InterPro" id="IPR027417">
    <property type="entry name" value="P-loop_NTPase"/>
</dbReference>
<dbReference type="EMBL" id="LR881469">
    <property type="protein sequence ID" value="CAD5327440.1"/>
    <property type="molecule type" value="Genomic_DNA"/>
</dbReference>
<gene>
    <name evidence="2" type="ORF">AT9943_LOCUS15140</name>
</gene>
<organism evidence="2 3">
    <name type="scientific">Arabidopsis thaliana</name>
    <name type="common">Mouse-ear cress</name>
    <dbReference type="NCBI Taxonomy" id="3702"/>
    <lineage>
        <taxon>Eukaryota</taxon>
        <taxon>Viridiplantae</taxon>
        <taxon>Streptophyta</taxon>
        <taxon>Embryophyta</taxon>
        <taxon>Tracheophyta</taxon>
        <taxon>Spermatophyta</taxon>
        <taxon>Magnoliopsida</taxon>
        <taxon>eudicotyledons</taxon>
        <taxon>Gunneridae</taxon>
        <taxon>Pentapetalae</taxon>
        <taxon>rosids</taxon>
        <taxon>malvids</taxon>
        <taxon>Brassicales</taxon>
        <taxon>Brassicaceae</taxon>
        <taxon>Camelineae</taxon>
        <taxon>Arabidopsis</taxon>
    </lineage>
</organism>
<sequence length="199" mass="22312">MCHPHDLDALRDFIANREQKLASINHDNTTKLELVNKKLSGKLSESVKKLDEIRVLNRSQNFIKDSIPISIFNLVNRQTLDLSSNDLSDEIPRILAWQQNYKSRLLKGNLTHSKAAPEAATDPLNHGGGFIPETQQRDTHASINVEKAETATKKRTKIPTIYYASRTHSQITQVIREYRKTGYRVPMAVLVGGLGVAGS</sequence>
<name>A0A7G2EYK4_ARATH</name>
<dbReference type="Gene3D" id="3.40.50.300">
    <property type="entry name" value="P-loop containing nucleotide triphosphate hydrolases"/>
    <property type="match status" value="1"/>
</dbReference>